<proteinExistence type="predicted"/>
<feature type="region of interest" description="Disordered" evidence="1">
    <location>
        <begin position="15"/>
        <end position="36"/>
    </location>
</feature>
<evidence type="ECO:0000256" key="1">
    <source>
        <dbReference type="SAM" id="MobiDB-lite"/>
    </source>
</evidence>
<dbReference type="AlphaFoldDB" id="A0A369K1N9"/>
<dbReference type="InParanoid" id="A0A369K1N9"/>
<evidence type="ECO:0000313" key="2">
    <source>
        <dbReference type="EMBL" id="RDB26535.1"/>
    </source>
</evidence>
<dbReference type="EMBL" id="LUEZ02000029">
    <property type="protein sequence ID" value="RDB26535.1"/>
    <property type="molecule type" value="Genomic_DNA"/>
</dbReference>
<gene>
    <name evidence="2" type="ORF">Hypma_005686</name>
</gene>
<reference evidence="2" key="1">
    <citation type="submission" date="2018-04" db="EMBL/GenBank/DDBJ databases">
        <title>Whole genome sequencing of Hypsizygus marmoreus.</title>
        <authorList>
            <person name="Choi I.-G."/>
            <person name="Min B."/>
            <person name="Kim J.-G."/>
            <person name="Kim S."/>
            <person name="Oh Y.-L."/>
            <person name="Kong W.-S."/>
            <person name="Park H."/>
            <person name="Jeong J."/>
            <person name="Song E.-S."/>
        </authorList>
    </citation>
    <scope>NUCLEOTIDE SEQUENCE [LARGE SCALE GENOMIC DNA]</scope>
    <source>
        <strain evidence="2">51987-8</strain>
    </source>
</reference>
<protein>
    <submittedName>
        <fullName evidence="2">Uncharacterized protein</fullName>
    </submittedName>
</protein>
<dbReference type="Proteomes" id="UP000076154">
    <property type="component" value="Unassembled WGS sequence"/>
</dbReference>
<comment type="caution">
    <text evidence="2">The sequence shown here is derived from an EMBL/GenBank/DDBJ whole genome shotgun (WGS) entry which is preliminary data.</text>
</comment>
<evidence type="ECO:0000313" key="3">
    <source>
        <dbReference type="Proteomes" id="UP000076154"/>
    </source>
</evidence>
<organism evidence="2 3">
    <name type="scientific">Hypsizygus marmoreus</name>
    <name type="common">White beech mushroom</name>
    <name type="synonym">Agaricus marmoreus</name>
    <dbReference type="NCBI Taxonomy" id="39966"/>
    <lineage>
        <taxon>Eukaryota</taxon>
        <taxon>Fungi</taxon>
        <taxon>Dikarya</taxon>
        <taxon>Basidiomycota</taxon>
        <taxon>Agaricomycotina</taxon>
        <taxon>Agaricomycetes</taxon>
        <taxon>Agaricomycetidae</taxon>
        <taxon>Agaricales</taxon>
        <taxon>Tricholomatineae</taxon>
        <taxon>Lyophyllaceae</taxon>
        <taxon>Hypsizygus</taxon>
    </lineage>
</organism>
<accession>A0A369K1N9</accession>
<name>A0A369K1N9_HYPMA</name>
<sequence length="69" mass="7911">MSGWLNGVVRNQDAFSLQYPHPPDSARTTPPTNNPFPLQFYDRTNTYGVISHHPHPATLKIWFPRDHGI</sequence>
<keyword evidence="3" id="KW-1185">Reference proteome</keyword>